<organism evidence="13 14">
    <name type="scientific">Platysternon megacephalum</name>
    <name type="common">big-headed turtle</name>
    <dbReference type="NCBI Taxonomy" id="55544"/>
    <lineage>
        <taxon>Eukaryota</taxon>
        <taxon>Metazoa</taxon>
        <taxon>Chordata</taxon>
        <taxon>Craniata</taxon>
        <taxon>Vertebrata</taxon>
        <taxon>Euteleostomi</taxon>
        <taxon>Archelosauria</taxon>
        <taxon>Testudinata</taxon>
        <taxon>Testudines</taxon>
        <taxon>Cryptodira</taxon>
        <taxon>Durocryptodira</taxon>
        <taxon>Testudinoidea</taxon>
        <taxon>Platysternidae</taxon>
        <taxon>Platysternon</taxon>
    </lineage>
</organism>
<evidence type="ECO:0000256" key="10">
    <source>
        <dbReference type="SAM" id="MobiDB-lite"/>
    </source>
</evidence>
<reference evidence="13 14" key="2">
    <citation type="submission" date="2019-04" db="EMBL/GenBank/DDBJ databases">
        <title>The genome sequence of big-headed turtle.</title>
        <authorList>
            <person name="Gong S."/>
        </authorList>
    </citation>
    <scope>NUCLEOTIDE SEQUENCE [LARGE SCALE GENOMIC DNA]</scope>
    <source>
        <strain evidence="13">DO16091913</strain>
        <tissue evidence="13">Muscle</tissue>
    </source>
</reference>
<evidence type="ECO:0000313" key="14">
    <source>
        <dbReference type="Proteomes" id="UP000297703"/>
    </source>
</evidence>
<keyword evidence="7 11" id="KW-1133">Transmembrane helix</keyword>
<evidence type="ECO:0000256" key="6">
    <source>
        <dbReference type="ARBA" id="ARBA00022833"/>
    </source>
</evidence>
<dbReference type="GO" id="GO:0061630">
    <property type="term" value="F:ubiquitin protein ligase activity"/>
    <property type="evidence" value="ECO:0007669"/>
    <property type="project" value="InterPro"/>
</dbReference>
<dbReference type="InterPro" id="IPR001841">
    <property type="entry name" value="Znf_RING"/>
</dbReference>
<name>A0A4D9EB93_9SAUR</name>
<evidence type="ECO:0000256" key="1">
    <source>
        <dbReference type="ARBA" id="ARBA00004141"/>
    </source>
</evidence>
<dbReference type="PROSITE" id="PS00518">
    <property type="entry name" value="ZF_RING_1"/>
    <property type="match status" value="1"/>
</dbReference>
<dbReference type="CDD" id="cd16742">
    <property type="entry name" value="RING-HC_RNFT2"/>
    <property type="match status" value="1"/>
</dbReference>
<evidence type="ECO:0000256" key="8">
    <source>
        <dbReference type="ARBA" id="ARBA00023136"/>
    </source>
</evidence>
<accession>A0A4D9EB93</accession>
<keyword evidence="5" id="KW-0833">Ubl conjugation pathway</keyword>
<keyword evidence="14" id="KW-1185">Reference proteome</keyword>
<sequence>MLSVLCFKVLRKMQRRHSSNTDSLPPERSRSQTVSSETSVDEGGVFEGLKAETPSPQQLFSGLAGIPSGTIPTTPFQSGLVLGSSAGGGDVFIQMPAPREEGASRTEGAPFHHRQQPHHYNHGHHRGSSLLHMASGDRHGHTEDNPEDQPGTPAPALSELKAVICWLQKGLPFILILLAKVCFQHKLGIAMCIGMASTFAYANSTLREQVSLKEKRSVLIVFWILAFLLGNTLYLLYTFSSQQLYNSLIFLKPNLESLDFFDLMWTVGITDFVLKYLTISLKCLVVALPKIILAVKSKGKFYLVIEELSQLFRSLVPIQLWYKYIMGDDQSSSYFLGGILIILYSLCKTYGVRATSQQCSEAGDICAICQVEFREPLILMCQHVFCEECLCLWFDREKTCPLCRSIAVETVRCWKDGTTSAHFQVY</sequence>
<dbReference type="InterPro" id="IPR013083">
    <property type="entry name" value="Znf_RING/FYVE/PHD"/>
</dbReference>
<dbReference type="OrthoDB" id="9049620at2759"/>
<proteinExistence type="predicted"/>
<evidence type="ECO:0000256" key="9">
    <source>
        <dbReference type="PROSITE-ProRule" id="PRU00175"/>
    </source>
</evidence>
<evidence type="ECO:0000256" key="4">
    <source>
        <dbReference type="ARBA" id="ARBA00022771"/>
    </source>
</evidence>
<keyword evidence="2 11" id="KW-0812">Transmembrane</keyword>
<dbReference type="AlphaFoldDB" id="A0A4D9EB93"/>
<dbReference type="InterPro" id="IPR017907">
    <property type="entry name" value="Znf_RING_CS"/>
</dbReference>
<feature type="region of interest" description="Disordered" evidence="10">
    <location>
        <begin position="15"/>
        <end position="42"/>
    </location>
</feature>
<evidence type="ECO:0000313" key="13">
    <source>
        <dbReference type="EMBL" id="TFK04673.1"/>
    </source>
</evidence>
<gene>
    <name evidence="13" type="ORF">DR999_PMT12738</name>
</gene>
<reference evidence="13 14" key="1">
    <citation type="submission" date="2019-04" db="EMBL/GenBank/DDBJ databases">
        <title>Draft genome of the big-headed turtle Platysternon megacephalum.</title>
        <authorList>
            <person name="Gong S."/>
        </authorList>
    </citation>
    <scope>NUCLEOTIDE SEQUENCE [LARGE SCALE GENOMIC DNA]</scope>
    <source>
        <strain evidence="13">DO16091913</strain>
        <tissue evidence="13">Muscle</tissue>
    </source>
</reference>
<dbReference type="GO" id="GO:1904294">
    <property type="term" value="P:positive regulation of ERAD pathway"/>
    <property type="evidence" value="ECO:0007669"/>
    <property type="project" value="InterPro"/>
</dbReference>
<dbReference type="GO" id="GO:0016020">
    <property type="term" value="C:membrane"/>
    <property type="evidence" value="ECO:0007669"/>
    <property type="project" value="UniProtKB-SubCell"/>
</dbReference>
<comment type="subcellular location">
    <subcellularLocation>
        <location evidence="1">Membrane</location>
        <topology evidence="1">Multi-pass membrane protein</topology>
    </subcellularLocation>
</comment>
<dbReference type="GO" id="GO:0008270">
    <property type="term" value="F:zinc ion binding"/>
    <property type="evidence" value="ECO:0007669"/>
    <property type="project" value="UniProtKB-KW"/>
</dbReference>
<keyword evidence="3" id="KW-0479">Metal-binding</keyword>
<keyword evidence="8 11" id="KW-0472">Membrane</keyword>
<evidence type="ECO:0000256" key="5">
    <source>
        <dbReference type="ARBA" id="ARBA00022786"/>
    </source>
</evidence>
<feature type="region of interest" description="Disordered" evidence="10">
    <location>
        <begin position="115"/>
        <end position="153"/>
    </location>
</feature>
<dbReference type="PANTHER" id="PTHR15860:SF2">
    <property type="entry name" value="RING FINGER AND TRANSMEMBRANE DOMAIN-CONTAINING PROTEIN 2"/>
    <property type="match status" value="1"/>
</dbReference>
<dbReference type="Proteomes" id="UP000297703">
    <property type="component" value="Unassembled WGS sequence"/>
</dbReference>
<dbReference type="EMBL" id="QXTE01000130">
    <property type="protein sequence ID" value="TFK04673.1"/>
    <property type="molecule type" value="Genomic_DNA"/>
</dbReference>
<evidence type="ECO:0000259" key="12">
    <source>
        <dbReference type="PROSITE" id="PS50089"/>
    </source>
</evidence>
<feature type="domain" description="RING-type" evidence="12">
    <location>
        <begin position="366"/>
        <end position="404"/>
    </location>
</feature>
<comment type="caution">
    <text evidence="13">The sequence shown here is derived from an EMBL/GenBank/DDBJ whole genome shotgun (WGS) entry which is preliminary data.</text>
</comment>
<feature type="transmembrane region" description="Helical" evidence="11">
    <location>
        <begin position="218"/>
        <end position="237"/>
    </location>
</feature>
<dbReference type="PANTHER" id="PTHR15860">
    <property type="entry name" value="UNCHARACTERIZED RING FINGER-CONTAINING PROTEIN"/>
    <property type="match status" value="1"/>
</dbReference>
<evidence type="ECO:0000256" key="2">
    <source>
        <dbReference type="ARBA" id="ARBA00022692"/>
    </source>
</evidence>
<keyword evidence="6" id="KW-0862">Zinc</keyword>
<protein>
    <submittedName>
        <fullName evidence="13">Villin-1</fullName>
    </submittedName>
</protein>
<dbReference type="Gene3D" id="3.30.40.10">
    <property type="entry name" value="Zinc/RING finger domain, C3HC4 (zinc finger)"/>
    <property type="match status" value="1"/>
</dbReference>
<evidence type="ECO:0000256" key="7">
    <source>
        <dbReference type="ARBA" id="ARBA00022989"/>
    </source>
</evidence>
<feature type="compositionally biased region" description="Basic and acidic residues" evidence="10">
    <location>
        <begin position="135"/>
        <end position="144"/>
    </location>
</feature>
<evidence type="ECO:0000256" key="3">
    <source>
        <dbReference type="ARBA" id="ARBA00022723"/>
    </source>
</evidence>
<dbReference type="SUPFAM" id="SSF57850">
    <property type="entry name" value="RING/U-box"/>
    <property type="match status" value="1"/>
</dbReference>
<dbReference type="InterPro" id="IPR044235">
    <property type="entry name" value="RNFT1/2"/>
</dbReference>
<evidence type="ECO:0000256" key="11">
    <source>
        <dbReference type="SAM" id="Phobius"/>
    </source>
</evidence>
<feature type="transmembrane region" description="Helical" evidence="11">
    <location>
        <begin position="187"/>
        <end position="206"/>
    </location>
</feature>
<keyword evidence="4 9" id="KW-0863">Zinc-finger</keyword>
<dbReference type="Pfam" id="PF13639">
    <property type="entry name" value="zf-RING_2"/>
    <property type="match status" value="1"/>
</dbReference>
<dbReference type="SMART" id="SM00184">
    <property type="entry name" value="RING"/>
    <property type="match status" value="1"/>
</dbReference>
<feature type="compositionally biased region" description="Basic residues" evidence="10">
    <location>
        <begin position="115"/>
        <end position="127"/>
    </location>
</feature>
<dbReference type="PROSITE" id="PS50089">
    <property type="entry name" value="ZF_RING_2"/>
    <property type="match status" value="1"/>
</dbReference>